<dbReference type="InterPro" id="IPR051836">
    <property type="entry name" value="Kremen_rcpt"/>
</dbReference>
<evidence type="ECO:0000256" key="4">
    <source>
        <dbReference type="ARBA" id="ARBA00022989"/>
    </source>
</evidence>
<dbReference type="PANTHER" id="PTHR24269:SF16">
    <property type="entry name" value="PROTEIN SLG1"/>
    <property type="match status" value="1"/>
</dbReference>
<dbReference type="OrthoDB" id="5985073at2759"/>
<evidence type="ECO:0000256" key="6">
    <source>
        <dbReference type="ARBA" id="ARBA00023180"/>
    </source>
</evidence>
<feature type="transmembrane region" description="Helical" evidence="7">
    <location>
        <begin position="351"/>
        <end position="369"/>
    </location>
</feature>
<feature type="transmembrane region" description="Helical" evidence="7">
    <location>
        <begin position="257"/>
        <end position="278"/>
    </location>
</feature>
<keyword evidence="4 7" id="KW-1133">Transmembrane helix</keyword>
<gene>
    <name evidence="10" type="ORF">N0V93_001389</name>
</gene>
<evidence type="ECO:0000256" key="3">
    <source>
        <dbReference type="ARBA" id="ARBA00022729"/>
    </source>
</evidence>
<evidence type="ECO:0000313" key="10">
    <source>
        <dbReference type="EMBL" id="KAJ4397165.1"/>
    </source>
</evidence>
<comment type="caution">
    <text evidence="10">The sequence shown here is derived from an EMBL/GenBank/DDBJ whole genome shotgun (WGS) entry which is preliminary data.</text>
</comment>
<keyword evidence="3 8" id="KW-0732">Signal</keyword>
<dbReference type="SMART" id="SM00321">
    <property type="entry name" value="WSC"/>
    <property type="match status" value="2"/>
</dbReference>
<accession>A0A9W8Z3V5</accession>
<evidence type="ECO:0000256" key="1">
    <source>
        <dbReference type="ARBA" id="ARBA00004167"/>
    </source>
</evidence>
<proteinExistence type="predicted"/>
<name>A0A9W8Z3V5_9PEZI</name>
<keyword evidence="5 7" id="KW-0472">Membrane</keyword>
<dbReference type="AlphaFoldDB" id="A0A9W8Z3V5"/>
<comment type="subcellular location">
    <subcellularLocation>
        <location evidence="1">Membrane</location>
        <topology evidence="1">Single-pass membrane protein</topology>
    </subcellularLocation>
</comment>
<dbReference type="EMBL" id="JAPEVB010000001">
    <property type="protein sequence ID" value="KAJ4397165.1"/>
    <property type="molecule type" value="Genomic_DNA"/>
</dbReference>
<dbReference type="PANTHER" id="PTHR24269">
    <property type="entry name" value="KREMEN PROTEIN"/>
    <property type="match status" value="1"/>
</dbReference>
<feature type="signal peptide" evidence="8">
    <location>
        <begin position="1"/>
        <end position="25"/>
    </location>
</feature>
<organism evidence="10 11">
    <name type="scientific">Gnomoniopsis smithogilvyi</name>
    <dbReference type="NCBI Taxonomy" id="1191159"/>
    <lineage>
        <taxon>Eukaryota</taxon>
        <taxon>Fungi</taxon>
        <taxon>Dikarya</taxon>
        <taxon>Ascomycota</taxon>
        <taxon>Pezizomycotina</taxon>
        <taxon>Sordariomycetes</taxon>
        <taxon>Sordariomycetidae</taxon>
        <taxon>Diaporthales</taxon>
        <taxon>Gnomoniaceae</taxon>
        <taxon>Gnomoniopsis</taxon>
    </lineage>
</organism>
<keyword evidence="2 7" id="KW-0812">Transmembrane</keyword>
<evidence type="ECO:0000259" key="9">
    <source>
        <dbReference type="PROSITE" id="PS51212"/>
    </source>
</evidence>
<protein>
    <recommendedName>
        <fullName evidence="9">WSC domain-containing protein</fullName>
    </recommendedName>
</protein>
<keyword evidence="11" id="KW-1185">Reference proteome</keyword>
<dbReference type="Proteomes" id="UP001140453">
    <property type="component" value="Unassembled WGS sequence"/>
</dbReference>
<sequence length="378" mass="41179">MVTQHHLRGYILAVVLSWLFPPAFAQGPMIYNSSTDYQYSGCYTETTNLPYTGGTRALNNGSNQVGTGNMTVSMCLNFCGGGSGRPFKYAGLEYSRECWCAQSINDLSVKMNDSACGLSCDGNASEICGGPMLLSLYTLGLNSTLSLNNTLGLNSNLDLDSSSASASAYAGLKKRQCVCGMEEPLLSAVLYSVSEHLCDASCAGDASETCGGDGFTSVYSMKPGTSFTLPLRAKSSRPISDEEFFRKVLHFMRWSQYWNFTFTIGALLIQRISGVWSVPTWQTNAQLALAILIIILSTVYLDGVFGVGPGHLRELRALARSLFVFCLSTSVVQSLPALRHMMMEPLQTVRWRLWTLTAFIAMVLLTRIVDGVWGVGFD</sequence>
<evidence type="ECO:0000313" key="11">
    <source>
        <dbReference type="Proteomes" id="UP001140453"/>
    </source>
</evidence>
<reference evidence="10" key="1">
    <citation type="submission" date="2022-10" db="EMBL/GenBank/DDBJ databases">
        <title>Tapping the CABI collections for fungal endophytes: first genome assemblies for Collariella, Neodidymelliopsis, Ascochyta clinopodiicola, Didymella pomorum, Didymosphaeria variabile, Neocosmospora piperis and Neocucurbitaria cava.</title>
        <authorList>
            <person name="Hill R."/>
        </authorList>
    </citation>
    <scope>NUCLEOTIDE SEQUENCE</scope>
    <source>
        <strain evidence="10">IMI 355082</strain>
    </source>
</reference>
<feature type="transmembrane region" description="Helical" evidence="7">
    <location>
        <begin position="317"/>
        <end position="339"/>
    </location>
</feature>
<feature type="domain" description="WSC" evidence="9">
    <location>
        <begin position="36"/>
        <end position="140"/>
    </location>
</feature>
<evidence type="ECO:0000256" key="5">
    <source>
        <dbReference type="ARBA" id="ARBA00023136"/>
    </source>
</evidence>
<evidence type="ECO:0000256" key="8">
    <source>
        <dbReference type="SAM" id="SignalP"/>
    </source>
</evidence>
<feature type="chain" id="PRO_5040775618" description="WSC domain-containing protein" evidence="8">
    <location>
        <begin position="26"/>
        <end position="378"/>
    </location>
</feature>
<dbReference type="InterPro" id="IPR002889">
    <property type="entry name" value="WSC_carb-bd"/>
</dbReference>
<evidence type="ECO:0000256" key="7">
    <source>
        <dbReference type="SAM" id="Phobius"/>
    </source>
</evidence>
<keyword evidence="6" id="KW-0325">Glycoprotein</keyword>
<dbReference type="Pfam" id="PF01822">
    <property type="entry name" value="WSC"/>
    <property type="match status" value="2"/>
</dbReference>
<evidence type="ECO:0000256" key="2">
    <source>
        <dbReference type="ARBA" id="ARBA00022692"/>
    </source>
</evidence>
<feature type="transmembrane region" description="Helical" evidence="7">
    <location>
        <begin position="285"/>
        <end position="305"/>
    </location>
</feature>
<dbReference type="PROSITE" id="PS51212">
    <property type="entry name" value="WSC"/>
    <property type="match status" value="1"/>
</dbReference>
<dbReference type="GO" id="GO:0005886">
    <property type="term" value="C:plasma membrane"/>
    <property type="evidence" value="ECO:0007669"/>
    <property type="project" value="TreeGrafter"/>
</dbReference>